<evidence type="ECO:0000313" key="1">
    <source>
        <dbReference type="EMBL" id="AEG17423.1"/>
    </source>
</evidence>
<dbReference type="eggNOG" id="arCOG06470">
    <property type="taxonomic scope" value="Archaea"/>
</dbReference>
<dbReference type="Proteomes" id="UP000009231">
    <property type="component" value="Chromosome"/>
</dbReference>
<dbReference type="EMBL" id="CP002772">
    <property type="protein sequence ID" value="AEG17423.1"/>
    <property type="molecule type" value="Genomic_DNA"/>
</dbReference>
<protein>
    <submittedName>
        <fullName evidence="1">Uncharacterized protein</fullName>
    </submittedName>
</protein>
<dbReference type="AlphaFoldDB" id="F6D3K6"/>
<dbReference type="KEGG" id="mew:MSWAN_0380"/>
<proteinExistence type="predicted"/>
<organism evidence="1 2">
    <name type="scientific">Methanobacterium paludis (strain DSM 25820 / JCM 18151 / SWAN1)</name>
    <dbReference type="NCBI Taxonomy" id="868131"/>
    <lineage>
        <taxon>Archaea</taxon>
        <taxon>Methanobacteriati</taxon>
        <taxon>Methanobacteriota</taxon>
        <taxon>Methanomada group</taxon>
        <taxon>Methanobacteria</taxon>
        <taxon>Methanobacteriales</taxon>
        <taxon>Methanobacteriaceae</taxon>
        <taxon>Methanobacterium</taxon>
    </lineage>
</organism>
<evidence type="ECO:0000313" key="2">
    <source>
        <dbReference type="Proteomes" id="UP000009231"/>
    </source>
</evidence>
<keyword evidence="2" id="KW-1185">Reference proteome</keyword>
<reference evidence="1 2" key="1">
    <citation type="journal article" date="2014" name="Int. J. Syst. Evol. Microbiol.">
        <title>Methanobacterium paludis sp. nov. and a novel strain of Methanobacterium lacus isolated from northern peatlands.</title>
        <authorList>
            <person name="Cadillo-Quiroz H."/>
            <person name="Brauer S.L."/>
            <person name="Goodson N."/>
            <person name="Yavitt J.B."/>
            <person name="Zinder S.H."/>
        </authorList>
    </citation>
    <scope>NUCLEOTIDE SEQUENCE [LARGE SCALE GENOMIC DNA]</scope>
    <source>
        <strain evidence="2">DSM 25820 / JCM 18151 / SWAN1</strain>
    </source>
</reference>
<dbReference type="HOGENOM" id="CLU_701346_0_0_2"/>
<dbReference type="RefSeq" id="WP_013824925.1">
    <property type="nucleotide sequence ID" value="NC_015574.1"/>
</dbReference>
<name>F6D3K6_METPW</name>
<gene>
    <name evidence="1" type="ordered locus">MSWAN_0380</name>
</gene>
<accession>F6D3K6</accession>
<dbReference type="STRING" id="868131.MSWAN_0380"/>
<sequence length="393" mass="42539">MRQYLKTPIMILSLLIVIAVVMNPIGNLISSQYSQQKAADIAAFNIGDTVTSGTYVVDNSKIRKVPVISHPEYLIDDIKEHEFYDLFTALITGTVETPIEQVTGSGISKYGVANGFIGPGVLAVTNNKLVVNPPETFVWGFKIPYTYAVKTNSGIEIQEGSKIVKVVSSDDISNDTVPHNYVTIKTLKKWYNESDVGDKIAIDYALGNFSDGRNIVTPDEIKTFFGASVLSYMENYPSYAPVLVYSTSSNQNVSGTGSSVLGSYTQYSTTIREFNALEFVKGWNGTIVPAHTSATGKANIAFQGIFDENDTYSQYATHGVCPPGRALRAAVLSAGFALPSGMTDVYDSVEYSSNPTTGITVNNTSDYPVLITMWTSGSGASMQIYAKVITLLP</sequence>
<dbReference type="GeneID" id="10667864"/>